<dbReference type="AlphaFoldDB" id="A0A6C0JEQ9"/>
<protein>
    <submittedName>
        <fullName evidence="1">Uncharacterized protein</fullName>
    </submittedName>
</protein>
<organism evidence="1">
    <name type="scientific">viral metagenome</name>
    <dbReference type="NCBI Taxonomy" id="1070528"/>
    <lineage>
        <taxon>unclassified sequences</taxon>
        <taxon>metagenomes</taxon>
        <taxon>organismal metagenomes</taxon>
    </lineage>
</organism>
<accession>A0A6C0JEQ9</accession>
<name>A0A6C0JEQ9_9ZZZZ</name>
<evidence type="ECO:0000313" key="1">
    <source>
        <dbReference type="EMBL" id="QHU04089.1"/>
    </source>
</evidence>
<proteinExistence type="predicted"/>
<dbReference type="EMBL" id="MN740392">
    <property type="protein sequence ID" value="QHU04089.1"/>
    <property type="molecule type" value="Genomic_DNA"/>
</dbReference>
<reference evidence="1" key="1">
    <citation type="journal article" date="2020" name="Nature">
        <title>Giant virus diversity and host interactions through global metagenomics.</title>
        <authorList>
            <person name="Schulz F."/>
            <person name="Roux S."/>
            <person name="Paez-Espino D."/>
            <person name="Jungbluth S."/>
            <person name="Walsh D.A."/>
            <person name="Denef V.J."/>
            <person name="McMahon K.D."/>
            <person name="Konstantinidis K.T."/>
            <person name="Eloe-Fadrosh E.A."/>
            <person name="Kyrpides N.C."/>
            <person name="Woyke T."/>
        </authorList>
    </citation>
    <scope>NUCLEOTIDE SEQUENCE</scope>
    <source>
        <strain evidence="1">GVMAG-M-3300027708-20</strain>
    </source>
</reference>
<sequence>MLLKKITAQIIKNKDLPVCVDCFYYIQGQFRNGTGKCTKFGEKDIILGKVSYTSALVCRNEDDLCSTRGYYWQPK</sequence>